<comment type="caution">
    <text evidence="1">The sequence shown here is derived from an EMBL/GenBank/DDBJ whole genome shotgun (WGS) entry which is preliminary data.</text>
</comment>
<keyword evidence="2" id="KW-1185">Reference proteome</keyword>
<evidence type="ECO:0000313" key="2">
    <source>
        <dbReference type="Proteomes" id="UP000789525"/>
    </source>
</evidence>
<protein>
    <submittedName>
        <fullName evidence="1">15518_t:CDS:1</fullName>
    </submittedName>
</protein>
<organism evidence="1 2">
    <name type="scientific">Acaulospora colombiana</name>
    <dbReference type="NCBI Taxonomy" id="27376"/>
    <lineage>
        <taxon>Eukaryota</taxon>
        <taxon>Fungi</taxon>
        <taxon>Fungi incertae sedis</taxon>
        <taxon>Mucoromycota</taxon>
        <taxon>Glomeromycotina</taxon>
        <taxon>Glomeromycetes</taxon>
        <taxon>Diversisporales</taxon>
        <taxon>Acaulosporaceae</taxon>
        <taxon>Acaulospora</taxon>
    </lineage>
</organism>
<reference evidence="1" key="1">
    <citation type="submission" date="2021-06" db="EMBL/GenBank/DDBJ databases">
        <authorList>
            <person name="Kallberg Y."/>
            <person name="Tangrot J."/>
            <person name="Rosling A."/>
        </authorList>
    </citation>
    <scope>NUCLEOTIDE SEQUENCE</scope>
    <source>
        <strain evidence="1">CL356</strain>
    </source>
</reference>
<dbReference type="Proteomes" id="UP000789525">
    <property type="component" value="Unassembled WGS sequence"/>
</dbReference>
<name>A0ACA9PD90_9GLOM</name>
<evidence type="ECO:0000313" key="1">
    <source>
        <dbReference type="EMBL" id="CAG8702671.1"/>
    </source>
</evidence>
<dbReference type="EMBL" id="CAJVPT010032795">
    <property type="protein sequence ID" value="CAG8702671.1"/>
    <property type="molecule type" value="Genomic_DNA"/>
</dbReference>
<accession>A0ACA9PD90</accession>
<sequence>MVTDENLRKKIRDKAPLKLTSAPLLEALETIEKLKLKEEKTLRFCLFNLQRYIKEEQFATEFLQRDGLRELCEYALTALSNLLDLPYGWSTLSPQFIHKIVQILANPNNLVNVCRPATLVLKKLVDADGAQAGGSQTAPNQGPMNGSVYRFGFDVVYEQMKRERNLLDILVSRLTGSESMMVLYR</sequence>
<gene>
    <name evidence="1" type="ORF">ACOLOM_LOCUS10320</name>
</gene>
<proteinExistence type="predicted"/>